<keyword evidence="3 9" id="KW-0768">Sushi</keyword>
<evidence type="ECO:0000256" key="8">
    <source>
        <dbReference type="ARBA" id="ARBA00023157"/>
    </source>
</evidence>
<keyword evidence="8 9" id="KW-1015">Disulfide bond</keyword>
<feature type="compositionally biased region" description="Low complexity" evidence="10">
    <location>
        <begin position="1438"/>
        <end position="1451"/>
    </location>
</feature>
<dbReference type="CDD" id="cd00637">
    <property type="entry name" value="7tm_classA_rhodopsin-like"/>
    <property type="match status" value="1"/>
</dbReference>
<dbReference type="Pfam" id="PF00001">
    <property type="entry name" value="7tm_1"/>
    <property type="match status" value="1"/>
</dbReference>
<dbReference type="PRINTS" id="PR00237">
    <property type="entry name" value="GPCRRHODOPSN"/>
</dbReference>
<dbReference type="CDD" id="cd00033">
    <property type="entry name" value="CCP"/>
    <property type="match status" value="10"/>
</dbReference>
<dbReference type="EMBL" id="CAWYQH010000102">
    <property type="protein sequence ID" value="CAK8686660.1"/>
    <property type="molecule type" value="Genomic_DNA"/>
</dbReference>
<feature type="domain" description="Sushi" evidence="14">
    <location>
        <begin position="618"/>
        <end position="681"/>
    </location>
</feature>
<gene>
    <name evidence="15" type="ORF">CVLEPA_LOCUS18590</name>
</gene>
<evidence type="ECO:0000256" key="2">
    <source>
        <dbReference type="ARBA" id="ARBA00004370"/>
    </source>
</evidence>
<feature type="domain" description="G-protein coupled receptors family 1 profile" evidence="13">
    <location>
        <begin position="1115"/>
        <end position="1393"/>
    </location>
</feature>
<accession>A0ABP0G498</accession>
<dbReference type="PANTHER" id="PTHR45785:SF2">
    <property type="entry name" value="COMPLEMENT FACTOR H-RELATED"/>
    <property type="match status" value="1"/>
</dbReference>
<evidence type="ECO:0000256" key="11">
    <source>
        <dbReference type="SAM" id="Phobius"/>
    </source>
</evidence>
<feature type="domain" description="Sushi" evidence="14">
    <location>
        <begin position="80"/>
        <end position="142"/>
    </location>
</feature>
<evidence type="ECO:0000256" key="6">
    <source>
        <dbReference type="ARBA" id="ARBA00022989"/>
    </source>
</evidence>
<feature type="domain" description="Sushi" evidence="14">
    <location>
        <begin position="348"/>
        <end position="417"/>
    </location>
</feature>
<evidence type="ECO:0000259" key="13">
    <source>
        <dbReference type="PROSITE" id="PS50262"/>
    </source>
</evidence>
<feature type="transmembrane region" description="Helical" evidence="11">
    <location>
        <begin position="1143"/>
        <end position="1165"/>
    </location>
</feature>
<evidence type="ECO:0000256" key="4">
    <source>
        <dbReference type="ARBA" id="ARBA00022692"/>
    </source>
</evidence>
<dbReference type="InterPro" id="IPR000436">
    <property type="entry name" value="Sushi_SCR_CCP_dom"/>
</dbReference>
<feature type="transmembrane region" description="Helical" evidence="11">
    <location>
        <begin position="1226"/>
        <end position="1249"/>
    </location>
</feature>
<evidence type="ECO:0000256" key="10">
    <source>
        <dbReference type="SAM" id="MobiDB-lite"/>
    </source>
</evidence>
<feature type="domain" description="Sushi" evidence="14">
    <location>
        <begin position="145"/>
        <end position="211"/>
    </location>
</feature>
<feature type="domain" description="Sushi" evidence="14">
    <location>
        <begin position="748"/>
        <end position="812"/>
    </location>
</feature>
<protein>
    <recommendedName>
        <fullName evidence="17">Sushi, von Willebrand factor type A, EGF and pentraxin domain-containing protein 1</fullName>
    </recommendedName>
</protein>
<feature type="transmembrane region" description="Helical" evidence="11">
    <location>
        <begin position="1336"/>
        <end position="1362"/>
    </location>
</feature>
<dbReference type="InterPro" id="IPR017452">
    <property type="entry name" value="GPCR_Rhodpsn_7TM"/>
</dbReference>
<feature type="domain" description="Sushi" evidence="14">
    <location>
        <begin position="813"/>
        <end position="870"/>
    </location>
</feature>
<keyword evidence="4 11" id="KW-0812">Transmembrane</keyword>
<evidence type="ECO:0000256" key="12">
    <source>
        <dbReference type="SAM" id="SignalP"/>
    </source>
</evidence>
<comment type="caution">
    <text evidence="9">Lacks conserved residue(s) required for the propagation of feature annotation.</text>
</comment>
<dbReference type="PROSITE" id="PS50262">
    <property type="entry name" value="G_PROTEIN_RECEP_F1_2"/>
    <property type="match status" value="1"/>
</dbReference>
<feature type="transmembrane region" description="Helical" evidence="11">
    <location>
        <begin position="1098"/>
        <end position="1122"/>
    </location>
</feature>
<evidence type="ECO:0000256" key="3">
    <source>
        <dbReference type="ARBA" id="ARBA00022659"/>
    </source>
</evidence>
<dbReference type="InterPro" id="IPR000276">
    <property type="entry name" value="GPCR_Rhodpsn"/>
</dbReference>
<dbReference type="Gene3D" id="1.20.1070.10">
    <property type="entry name" value="Rhodopsin 7-helix transmembrane proteins"/>
    <property type="match status" value="1"/>
</dbReference>
<dbReference type="SUPFAM" id="SSF81321">
    <property type="entry name" value="Family A G protein-coupled receptor-like"/>
    <property type="match status" value="1"/>
</dbReference>
<feature type="disulfide bond" evidence="9">
    <location>
        <begin position="875"/>
        <end position="918"/>
    </location>
</feature>
<evidence type="ECO:0000259" key="14">
    <source>
        <dbReference type="PROSITE" id="PS50923"/>
    </source>
</evidence>
<feature type="domain" description="Sushi" evidence="14">
    <location>
        <begin position="873"/>
        <end position="938"/>
    </location>
</feature>
<evidence type="ECO:0000256" key="7">
    <source>
        <dbReference type="ARBA" id="ARBA00023136"/>
    </source>
</evidence>
<evidence type="ECO:0008006" key="17">
    <source>
        <dbReference type="Google" id="ProtNLM"/>
    </source>
</evidence>
<evidence type="ECO:0000313" key="15">
    <source>
        <dbReference type="EMBL" id="CAK8686660.1"/>
    </source>
</evidence>
<dbReference type="InterPro" id="IPR051503">
    <property type="entry name" value="ComplSys_Reg/VirEntry_Med"/>
</dbReference>
<reference evidence="15 16" key="1">
    <citation type="submission" date="2024-02" db="EMBL/GenBank/DDBJ databases">
        <authorList>
            <person name="Daric V."/>
            <person name="Darras S."/>
        </authorList>
    </citation>
    <scope>NUCLEOTIDE SEQUENCE [LARGE SCALE GENOMIC DNA]</scope>
</reference>
<dbReference type="SMART" id="SM00032">
    <property type="entry name" value="CCP"/>
    <property type="match status" value="14"/>
</dbReference>
<evidence type="ECO:0000313" key="16">
    <source>
        <dbReference type="Proteomes" id="UP001642483"/>
    </source>
</evidence>
<sequence length="1451" mass="159134">MFSVWKIYLFYILWNSLTKAQELEIGSPFPAAPIPLDRISPNSFPLDPIPAESFPFFPDPPPRIQPGHPTDFAPIAFPSPDCFPPPPGPNGVINIDVNSSVIPVKTTVKYECHPGFSATGPTQFSCQNGSWDIELNIPNCTIPETGCGNPPFLLHGDIIGDPPYDLNETISYRCLKGFEFGNSKASSISRCEPGNQWGLQTHDENFPTCFPVCSVPPPPPVGAVLLSSENIFNRDTFPLGTEVRYGCEDQFSKQVLNTFTCTPSGWLGGFPSCPLLCDNPPSAINASIFPISTREFSQARFFCDPGLFTSNATFIYCIGGEWKIAHERFHSFEPEGDLTLPICVEPSEGCGNPPLLINGAYKAESEPNQEHYIHETITYFCISGYYLNAPAGAKSTCLAGNRWSLNESASNFPICEPDCGNPPQATNATVRVFSTIEGSVAHYICDEGLFTNDETTSTCRRNGTVVSWDLVQLPRCTIPENGCGNPPMINNGYAARLPPYKEGDIVMYDCFQGYELVAPGGSYVVCRQKEWANESESPIFPFCRRVCLSLPTLPRGGVVLVDETLRNKDGISFSNGVEHGFGCQPGYRLIRDATLTCVGRGWYWRFNGKPAKPPLCYRDCGPPPEVANATVDALATVETWAVDYICNPGLSSSLSKTIVCDSNGKWVSWSQEAESFPTCTLPSLGCGDPPVLKNGWFFFVGPHYNDTVTYRCDFGFEISAPNGTTSTCLPGKTWRLTPGSENFPTCNTGCVQPPPEATFDLEIVDEPFRDTFGFGFGSIVTYSCKEGSTLIGSTTLSCGSGMWLPDLPTCVQNCSAPPPVPNAQIRRTLNSQSQSYEYVCDQGFSTNDVTITNCLDDGTWSLNRLPRCTAPKQGCGGPAPLQNGKYSGEAPFAEGASITYQCKDGFRIVAPNGAASTCQAGNKWSLELNPGNFPECRLDCKTAPPRPNNDVLILNEPVPDNNGFYAKGSAIVYGCDYPGSLTGSPVSFCLGNGWFPDILDLRCVYADSAVFIPDTYVFYGPRRRLDVAKTNDFIQPNSSVTTNMTNYTAASRTNGSDLIPITSVCGYPGFCVGSPPDIYFNCFNQTLFECEMCGVGRAVSFLFFVLLFALTIFFGNALVIWVGYKRFNRKKANKMDICKLSLAVADILTGIQILVVVSFNFTWTMNSTAVELIQQQSALQGSPQAYVGGIFFLFTLTSSLFHLVYMGGERLYAIVKPIHYKWQKKTSVYVGLGVVWFLSFLSATVPGWFPTQLHFTYLAPTFLYQPAITSAASNMDYSVAIAFMIIFYLLPFMLLTASCLITAVFVYAAGNPRSNNTGTEQSQSSNNRRNKRKLSVLKTIAIMQFGFTATLLPIVVAASLFYSGHLDCDDIAQPYMICFYFSMTNSLVNFIVYSARERDFRNEIVEIFKPGYLKQLSVQSTAQTPGKGDHSSKNVIETSKTQQTKQTSTSF</sequence>
<comment type="subcellular location">
    <subcellularLocation>
        <location evidence="2">Membrane</location>
    </subcellularLocation>
    <subcellularLocation>
        <location evidence="1">Virion</location>
    </subcellularLocation>
</comment>
<dbReference type="SUPFAM" id="SSF57535">
    <property type="entry name" value="Complement control module/SCR domain"/>
    <property type="match status" value="13"/>
</dbReference>
<keyword evidence="7 11" id="KW-0472">Membrane</keyword>
<keyword evidence="5 12" id="KW-0732">Signal</keyword>
<feature type="transmembrane region" description="Helical" evidence="11">
    <location>
        <begin position="1185"/>
        <end position="1205"/>
    </location>
</feature>
<dbReference type="Pfam" id="PF00084">
    <property type="entry name" value="Sushi"/>
    <property type="match status" value="8"/>
</dbReference>
<dbReference type="PANTHER" id="PTHR45785">
    <property type="entry name" value="COMPLEMENT FACTOR H-RELATED"/>
    <property type="match status" value="1"/>
</dbReference>
<feature type="signal peptide" evidence="12">
    <location>
        <begin position="1"/>
        <end position="20"/>
    </location>
</feature>
<name>A0ABP0G498_CLALP</name>
<comment type="caution">
    <text evidence="15">The sequence shown here is derived from an EMBL/GenBank/DDBJ whole genome shotgun (WGS) entry which is preliminary data.</text>
</comment>
<dbReference type="Proteomes" id="UP001642483">
    <property type="component" value="Unassembled WGS sequence"/>
</dbReference>
<proteinExistence type="predicted"/>
<keyword evidence="16" id="KW-1185">Reference proteome</keyword>
<organism evidence="15 16">
    <name type="scientific">Clavelina lepadiformis</name>
    <name type="common">Light-bulb sea squirt</name>
    <name type="synonym">Ascidia lepadiformis</name>
    <dbReference type="NCBI Taxonomy" id="159417"/>
    <lineage>
        <taxon>Eukaryota</taxon>
        <taxon>Metazoa</taxon>
        <taxon>Chordata</taxon>
        <taxon>Tunicata</taxon>
        <taxon>Ascidiacea</taxon>
        <taxon>Aplousobranchia</taxon>
        <taxon>Clavelinidae</taxon>
        <taxon>Clavelina</taxon>
    </lineage>
</organism>
<evidence type="ECO:0000256" key="5">
    <source>
        <dbReference type="ARBA" id="ARBA00022729"/>
    </source>
</evidence>
<feature type="transmembrane region" description="Helical" evidence="11">
    <location>
        <begin position="1374"/>
        <end position="1393"/>
    </location>
</feature>
<keyword evidence="6 11" id="KW-1133">Transmembrane helix</keyword>
<feature type="domain" description="Sushi" evidence="14">
    <location>
        <begin position="481"/>
        <end position="545"/>
    </location>
</feature>
<evidence type="ECO:0000256" key="9">
    <source>
        <dbReference type="PROSITE-ProRule" id="PRU00302"/>
    </source>
</evidence>
<feature type="disulfide bond" evidence="9">
    <location>
        <begin position="483"/>
        <end position="526"/>
    </location>
</feature>
<dbReference type="Gene3D" id="2.10.70.10">
    <property type="entry name" value="Complement Module, domain 1"/>
    <property type="match status" value="11"/>
</dbReference>
<feature type="transmembrane region" description="Helical" evidence="11">
    <location>
        <begin position="1279"/>
        <end position="1308"/>
    </location>
</feature>
<dbReference type="InterPro" id="IPR035976">
    <property type="entry name" value="Sushi/SCR/CCP_sf"/>
</dbReference>
<feature type="chain" id="PRO_5046533809" description="Sushi, von Willebrand factor type A, EGF and pentraxin domain-containing protein 1" evidence="12">
    <location>
        <begin position="21"/>
        <end position="1451"/>
    </location>
</feature>
<feature type="region of interest" description="Disordered" evidence="10">
    <location>
        <begin position="1422"/>
        <end position="1451"/>
    </location>
</feature>
<dbReference type="PROSITE" id="PS50923">
    <property type="entry name" value="SUSHI"/>
    <property type="match status" value="8"/>
</dbReference>
<evidence type="ECO:0000256" key="1">
    <source>
        <dbReference type="ARBA" id="ARBA00004328"/>
    </source>
</evidence>